<keyword evidence="4" id="KW-1185">Reference proteome</keyword>
<dbReference type="EMBL" id="RKRK01000002">
    <property type="protein sequence ID" value="RPF58085.1"/>
    <property type="molecule type" value="Genomic_DNA"/>
</dbReference>
<evidence type="ECO:0000256" key="1">
    <source>
        <dbReference type="SAM" id="Phobius"/>
    </source>
</evidence>
<gene>
    <name evidence="3" type="ORF">EDD62_0723</name>
</gene>
<reference evidence="3 4" key="1">
    <citation type="submission" date="2018-11" db="EMBL/GenBank/DDBJ databases">
        <title>Genomic Encyclopedia of Type Strains, Phase IV (KMG-IV): sequencing the most valuable type-strain genomes for metagenomic binning, comparative biology and taxonomic classification.</title>
        <authorList>
            <person name="Goeker M."/>
        </authorList>
    </citation>
    <scope>NUCLEOTIDE SEQUENCE [LARGE SCALE GENOMIC DNA]</scope>
    <source>
        <strain evidence="3 4">DSM 29158</strain>
    </source>
</reference>
<keyword evidence="1" id="KW-0812">Transmembrane</keyword>
<dbReference type="Gene3D" id="3.40.250.10">
    <property type="entry name" value="Rhodanese-like domain"/>
    <property type="match status" value="1"/>
</dbReference>
<dbReference type="InterPro" id="IPR001763">
    <property type="entry name" value="Rhodanese-like_dom"/>
</dbReference>
<dbReference type="PANTHER" id="PTHR43031:SF18">
    <property type="entry name" value="RHODANESE-RELATED SULFURTRANSFERASES"/>
    <property type="match status" value="1"/>
</dbReference>
<dbReference type="PANTHER" id="PTHR43031">
    <property type="entry name" value="FAD-DEPENDENT OXIDOREDUCTASE"/>
    <property type="match status" value="1"/>
</dbReference>
<accession>A0A3N5CFR5</accession>
<dbReference type="Proteomes" id="UP000277108">
    <property type="component" value="Unassembled WGS sequence"/>
</dbReference>
<feature type="transmembrane region" description="Helical" evidence="1">
    <location>
        <begin position="6"/>
        <end position="23"/>
    </location>
</feature>
<dbReference type="InterPro" id="IPR050229">
    <property type="entry name" value="GlpE_sulfurtransferase"/>
</dbReference>
<dbReference type="RefSeq" id="WP_123807564.1">
    <property type="nucleotide sequence ID" value="NZ_RKRK01000002.1"/>
</dbReference>
<dbReference type="GO" id="GO:0016740">
    <property type="term" value="F:transferase activity"/>
    <property type="evidence" value="ECO:0007669"/>
    <property type="project" value="UniProtKB-KW"/>
</dbReference>
<protein>
    <submittedName>
        <fullName evidence="3">Rhodanese-related sulfurtransferase</fullName>
    </submittedName>
</protein>
<proteinExistence type="predicted"/>
<evidence type="ECO:0000313" key="4">
    <source>
        <dbReference type="Proteomes" id="UP000277108"/>
    </source>
</evidence>
<dbReference type="OrthoDB" id="9808735at2"/>
<dbReference type="Pfam" id="PF00581">
    <property type="entry name" value="Rhodanese"/>
    <property type="match status" value="1"/>
</dbReference>
<dbReference type="CDD" id="cd00158">
    <property type="entry name" value="RHOD"/>
    <property type="match status" value="1"/>
</dbReference>
<feature type="domain" description="Rhodanese" evidence="2">
    <location>
        <begin position="40"/>
        <end position="128"/>
    </location>
</feature>
<comment type="caution">
    <text evidence="3">The sequence shown here is derived from an EMBL/GenBank/DDBJ whole genome shotgun (WGS) entry which is preliminary data.</text>
</comment>
<keyword evidence="1" id="KW-1133">Transmembrane helix</keyword>
<sequence>MEWWIVLLIVIVAFVVIAAINYFRLRKGITFLTEEEFTQNIRKAQVVDVRDKDSYEYGHIIGARNIPYELFRQRAQGLRKDQPIYLYDKNGVTVLRAAQVLKKKGYRDIYVLKDGISKWNGKIKSKTK</sequence>
<dbReference type="SMART" id="SM00450">
    <property type="entry name" value="RHOD"/>
    <property type="match status" value="1"/>
</dbReference>
<dbReference type="SUPFAM" id="SSF52821">
    <property type="entry name" value="Rhodanese/Cell cycle control phosphatase"/>
    <property type="match status" value="1"/>
</dbReference>
<dbReference type="AlphaFoldDB" id="A0A3N5CFR5"/>
<name>A0A3N5CFR5_9BACL</name>
<keyword evidence="1" id="KW-0472">Membrane</keyword>
<dbReference type="PROSITE" id="PS50206">
    <property type="entry name" value="RHODANESE_3"/>
    <property type="match status" value="1"/>
</dbReference>
<evidence type="ECO:0000313" key="3">
    <source>
        <dbReference type="EMBL" id="RPF58085.1"/>
    </source>
</evidence>
<keyword evidence="3" id="KW-0808">Transferase</keyword>
<evidence type="ECO:0000259" key="2">
    <source>
        <dbReference type="PROSITE" id="PS50206"/>
    </source>
</evidence>
<organism evidence="3 4">
    <name type="scientific">Abyssicoccus albus</name>
    <dbReference type="NCBI Taxonomy" id="1817405"/>
    <lineage>
        <taxon>Bacteria</taxon>
        <taxon>Bacillati</taxon>
        <taxon>Bacillota</taxon>
        <taxon>Bacilli</taxon>
        <taxon>Bacillales</taxon>
        <taxon>Abyssicoccaceae</taxon>
    </lineage>
</organism>
<dbReference type="InterPro" id="IPR036873">
    <property type="entry name" value="Rhodanese-like_dom_sf"/>
</dbReference>